<reference evidence="2 3" key="1">
    <citation type="submission" date="2023-08" db="EMBL/GenBank/DDBJ databases">
        <title>Genome sequence of Thermaerobacter compostii strain Ins1, a spore-forming filamentous bacterium isolated from a deep geothermal reservoir.</title>
        <authorList>
            <person name="Bregnard D."/>
            <person name="Gonzalez D."/>
            <person name="Junier P."/>
        </authorList>
    </citation>
    <scope>NUCLEOTIDE SEQUENCE [LARGE SCALE GENOMIC DNA]</scope>
    <source>
        <strain evidence="2 3">Ins1</strain>
    </source>
</reference>
<evidence type="ECO:0000259" key="1">
    <source>
        <dbReference type="Pfam" id="PF22636"/>
    </source>
</evidence>
<dbReference type="InterPro" id="IPR029069">
    <property type="entry name" value="HotDog_dom_sf"/>
</dbReference>
<dbReference type="InterPro" id="IPR054485">
    <property type="entry name" value="FlK-like_dom"/>
</dbReference>
<keyword evidence="3" id="KW-1185">Reference proteome</keyword>
<dbReference type="PANTHER" id="PTHR36934">
    <property type="entry name" value="BLR0278 PROTEIN"/>
    <property type="match status" value="1"/>
</dbReference>
<dbReference type="Pfam" id="PF22636">
    <property type="entry name" value="FlK"/>
    <property type="match status" value="1"/>
</dbReference>
<dbReference type="InterPro" id="IPR025540">
    <property type="entry name" value="FlK"/>
</dbReference>
<dbReference type="SUPFAM" id="SSF54637">
    <property type="entry name" value="Thioesterase/thiol ester dehydrase-isomerase"/>
    <property type="match status" value="1"/>
</dbReference>
<dbReference type="PANTHER" id="PTHR36934:SF1">
    <property type="entry name" value="THIOESTERASE DOMAIN-CONTAINING PROTEIN"/>
    <property type="match status" value="1"/>
</dbReference>
<organism evidence="2 3">
    <name type="scientific">Thermaerobacter composti</name>
    <dbReference type="NCBI Taxonomy" id="554949"/>
    <lineage>
        <taxon>Bacteria</taxon>
        <taxon>Bacillati</taxon>
        <taxon>Bacillota</taxon>
        <taxon>Clostridia</taxon>
        <taxon>Eubacteriales</taxon>
        <taxon>Clostridiales Family XVII. Incertae Sedis</taxon>
        <taxon>Thermaerobacter</taxon>
    </lineage>
</organism>
<protein>
    <submittedName>
        <fullName evidence="2">Thioesterase family protein</fullName>
    </submittedName>
</protein>
<dbReference type="Proteomes" id="UP001304683">
    <property type="component" value="Chromosome"/>
</dbReference>
<accession>A0ABZ0QKH7</accession>
<name>A0ABZ0QKH7_9FIRM</name>
<evidence type="ECO:0000313" key="2">
    <source>
        <dbReference type="EMBL" id="WPD18001.1"/>
    </source>
</evidence>
<dbReference type="RefSeq" id="WP_243123307.1">
    <property type="nucleotide sequence ID" value="NZ_CP132508.1"/>
</dbReference>
<proteinExistence type="predicted"/>
<sequence>MANGIAEVMRVKPGFVPGLRAEVKAVVDAGMQAAFDGRVIHPLYSTWALVHHLEHAARRVLEPFLEPHEEGVGYAVEVRHLAPTPVGARVRAVAVLEAVEGNRVVCRVEAYNDLEKIAEGRQVQVVLDRAAFRRRIAELQRRLGTGGTDGGAVRGPQATGG</sequence>
<feature type="domain" description="Fluoroacetyl-CoA-specific thioesterase-like" evidence="1">
    <location>
        <begin position="27"/>
        <end position="129"/>
    </location>
</feature>
<dbReference type="Gene3D" id="3.10.129.10">
    <property type="entry name" value="Hotdog Thioesterase"/>
    <property type="match status" value="1"/>
</dbReference>
<dbReference type="EMBL" id="CP132508">
    <property type="protein sequence ID" value="WPD18001.1"/>
    <property type="molecule type" value="Genomic_DNA"/>
</dbReference>
<gene>
    <name evidence="2" type="ORF">Q5761_06275</name>
</gene>
<evidence type="ECO:0000313" key="3">
    <source>
        <dbReference type="Proteomes" id="UP001304683"/>
    </source>
</evidence>